<sequence length="100" mass="11519">MQLAVLVERIDERKYRAETAQPVSLIAEGRTREEAVDRLLELAQQRLSAGEIVHLELSEGEVPHPWIPYAGVWKDHPDFDAFLNNIANDRRRLDQAESEE</sequence>
<keyword evidence="2" id="KW-1185">Reference proteome</keyword>
<protein>
    <submittedName>
        <fullName evidence="1">Uncharacterized protein</fullName>
    </submittedName>
</protein>
<proteinExistence type="predicted"/>
<evidence type="ECO:0000313" key="2">
    <source>
        <dbReference type="Proteomes" id="UP000019140"/>
    </source>
</evidence>
<gene>
    <name evidence="1" type="ORF">ETSY2_33735</name>
</gene>
<dbReference type="HOGENOM" id="CLU_144860_1_0_7"/>
<name>W4M058_9BACT</name>
<organism evidence="1 2">
    <name type="scientific">Candidatus Entotheonella gemina</name>
    <dbReference type="NCBI Taxonomy" id="1429439"/>
    <lineage>
        <taxon>Bacteria</taxon>
        <taxon>Pseudomonadati</taxon>
        <taxon>Nitrospinota/Tectimicrobiota group</taxon>
        <taxon>Candidatus Tectimicrobiota</taxon>
        <taxon>Candidatus Entotheonellia</taxon>
        <taxon>Candidatus Entotheonellales</taxon>
        <taxon>Candidatus Entotheonellaceae</taxon>
        <taxon>Candidatus Entotheonella</taxon>
    </lineage>
</organism>
<dbReference type="EMBL" id="AZHX01001445">
    <property type="protein sequence ID" value="ETX03346.1"/>
    <property type="molecule type" value="Genomic_DNA"/>
</dbReference>
<comment type="caution">
    <text evidence="1">The sequence shown here is derived from an EMBL/GenBank/DDBJ whole genome shotgun (WGS) entry which is preliminary data.</text>
</comment>
<evidence type="ECO:0000313" key="1">
    <source>
        <dbReference type="EMBL" id="ETX03346.1"/>
    </source>
</evidence>
<reference evidence="1 2" key="1">
    <citation type="journal article" date="2014" name="Nature">
        <title>An environmental bacterial taxon with a large and distinct metabolic repertoire.</title>
        <authorList>
            <person name="Wilson M.C."/>
            <person name="Mori T."/>
            <person name="Ruckert C."/>
            <person name="Uria A.R."/>
            <person name="Helf M.J."/>
            <person name="Takada K."/>
            <person name="Gernert C."/>
            <person name="Steffens U.A."/>
            <person name="Heycke N."/>
            <person name="Schmitt S."/>
            <person name="Rinke C."/>
            <person name="Helfrich E.J."/>
            <person name="Brachmann A.O."/>
            <person name="Gurgui C."/>
            <person name="Wakimoto T."/>
            <person name="Kracht M."/>
            <person name="Crusemann M."/>
            <person name="Hentschel U."/>
            <person name="Abe I."/>
            <person name="Matsunaga S."/>
            <person name="Kalinowski J."/>
            <person name="Takeyama H."/>
            <person name="Piel J."/>
        </authorList>
    </citation>
    <scope>NUCLEOTIDE SEQUENCE [LARGE SCALE GENOMIC DNA]</scope>
    <source>
        <strain evidence="2">TSY2</strain>
    </source>
</reference>
<accession>W4M058</accession>
<dbReference type="Proteomes" id="UP000019140">
    <property type="component" value="Unassembled WGS sequence"/>
</dbReference>
<dbReference type="AlphaFoldDB" id="W4M058"/>